<dbReference type="EMBL" id="CXWD01000023">
    <property type="protein sequence ID" value="CTQ75747.1"/>
    <property type="molecule type" value="Genomic_DNA"/>
</dbReference>
<evidence type="ECO:0000313" key="2">
    <source>
        <dbReference type="EMBL" id="CTQ75747.1"/>
    </source>
</evidence>
<dbReference type="Proteomes" id="UP000053235">
    <property type="component" value="Unassembled WGS sequence"/>
</dbReference>
<dbReference type="STRING" id="388408.LAX5112_04344"/>
<name>A0A0M7AM74_9HYPH</name>
<dbReference type="PANTHER" id="PTHR39963:SF1">
    <property type="entry name" value="MNMC-LIKE METHYLTRANSFERASE DOMAIN-CONTAINING PROTEIN"/>
    <property type="match status" value="1"/>
</dbReference>
<protein>
    <submittedName>
        <fullName evidence="2">tRNA 5-methylaminomethyl-2-thiouridine biosynthesis bifunctional protein MnmC</fullName>
    </submittedName>
</protein>
<dbReference type="GO" id="GO:0016645">
    <property type="term" value="F:oxidoreductase activity, acting on the CH-NH group of donors"/>
    <property type="evidence" value="ECO:0007669"/>
    <property type="project" value="InterPro"/>
</dbReference>
<evidence type="ECO:0000259" key="1">
    <source>
        <dbReference type="Pfam" id="PF05430"/>
    </source>
</evidence>
<accession>A0A0M7AM74</accession>
<dbReference type="InterPro" id="IPR008471">
    <property type="entry name" value="MnmC-like_methylTransf"/>
</dbReference>
<dbReference type="Pfam" id="PF05430">
    <property type="entry name" value="Methyltransf_30"/>
    <property type="match status" value="1"/>
</dbReference>
<organism evidence="2 3">
    <name type="scientific">Roseibium alexandrii</name>
    <dbReference type="NCBI Taxonomy" id="388408"/>
    <lineage>
        <taxon>Bacteria</taxon>
        <taxon>Pseudomonadati</taxon>
        <taxon>Pseudomonadota</taxon>
        <taxon>Alphaproteobacteria</taxon>
        <taxon>Hyphomicrobiales</taxon>
        <taxon>Stappiaceae</taxon>
        <taxon>Roseibium</taxon>
    </lineage>
</organism>
<sequence length="254" mass="27676">MTDEEQRKTAAAFGPPDLEWLDGDVPRAEGFGDTYFSKAGGLEETRHVFLSGNGLPERFEGRENFTIAEFGFGTGLNFLAAVQALESVANPPELTFISFELHPMTGEQLSRALAAFPELTDWAKKLTAVWAPQPGWTILQLGRARLVLGVGDARALIAELQNVPRVLEQAGSVALQVDAWFLDGFSPAKNPELWDEELLVATANLTAPDGTLATYTSAGWVRRNLQAAGFEIEKVKGYAGKREMVIGRKAALRN</sequence>
<keyword evidence="3" id="KW-1185">Reference proteome</keyword>
<dbReference type="Gene3D" id="3.40.50.150">
    <property type="entry name" value="Vaccinia Virus protein VP39"/>
    <property type="match status" value="1"/>
</dbReference>
<dbReference type="SUPFAM" id="SSF53335">
    <property type="entry name" value="S-adenosyl-L-methionine-dependent methyltransferases"/>
    <property type="match status" value="1"/>
</dbReference>
<reference evidence="3" key="1">
    <citation type="submission" date="2015-07" db="EMBL/GenBank/DDBJ databases">
        <authorList>
            <person name="Rodrigo-Torres Lidia"/>
            <person name="Arahal R.David."/>
        </authorList>
    </citation>
    <scope>NUCLEOTIDE SEQUENCE [LARGE SCALE GENOMIC DNA]</scope>
    <source>
        <strain evidence="3">CECT 5112</strain>
    </source>
</reference>
<dbReference type="NCBIfam" id="NF033855">
    <property type="entry name" value="tRNA_MNMC2"/>
    <property type="match status" value="1"/>
</dbReference>
<dbReference type="AlphaFoldDB" id="A0A0M7AM74"/>
<dbReference type="RefSeq" id="WP_055673568.1">
    <property type="nucleotide sequence ID" value="NZ_CXWD01000023.1"/>
</dbReference>
<dbReference type="InterPro" id="IPR047785">
    <property type="entry name" value="tRNA_MNMC2"/>
</dbReference>
<dbReference type="OrthoDB" id="9786494at2"/>
<feature type="domain" description="MnmC-like methyltransferase" evidence="1">
    <location>
        <begin position="118"/>
        <end position="249"/>
    </location>
</feature>
<dbReference type="InterPro" id="IPR029063">
    <property type="entry name" value="SAM-dependent_MTases_sf"/>
</dbReference>
<proteinExistence type="predicted"/>
<gene>
    <name evidence="2" type="primary">mnmC</name>
    <name evidence="2" type="ORF">LAX5112_04344</name>
</gene>
<dbReference type="PANTHER" id="PTHR39963">
    <property type="entry name" value="SLL0983 PROTEIN"/>
    <property type="match status" value="1"/>
</dbReference>
<dbReference type="GO" id="GO:0004808">
    <property type="term" value="F:tRNA (5-methylaminomethyl-2-thiouridylate)(34)-methyltransferase activity"/>
    <property type="evidence" value="ECO:0007669"/>
    <property type="project" value="InterPro"/>
</dbReference>
<evidence type="ECO:0000313" key="3">
    <source>
        <dbReference type="Proteomes" id="UP000053235"/>
    </source>
</evidence>